<dbReference type="SUPFAM" id="SSF51905">
    <property type="entry name" value="FAD/NAD(P)-binding domain"/>
    <property type="match status" value="1"/>
</dbReference>
<dbReference type="Gene3D" id="3.50.50.60">
    <property type="entry name" value="FAD/NAD(P)-binding domain"/>
    <property type="match status" value="1"/>
</dbReference>
<dbReference type="AlphaFoldDB" id="A0A286EE16"/>
<organism evidence="2 3">
    <name type="scientific">Alysiella filiformis DSM 16848</name>
    <dbReference type="NCBI Taxonomy" id="1120981"/>
    <lineage>
        <taxon>Bacteria</taxon>
        <taxon>Pseudomonadati</taxon>
        <taxon>Pseudomonadota</taxon>
        <taxon>Betaproteobacteria</taxon>
        <taxon>Neisseriales</taxon>
        <taxon>Neisseriaceae</taxon>
        <taxon>Alysiella</taxon>
    </lineage>
</organism>
<evidence type="ECO:0000313" key="3">
    <source>
        <dbReference type="Proteomes" id="UP000219669"/>
    </source>
</evidence>
<dbReference type="InterPro" id="IPR002937">
    <property type="entry name" value="Amino_oxidase"/>
</dbReference>
<gene>
    <name evidence="2" type="ORF">SAMN02746062_01538</name>
</gene>
<dbReference type="GO" id="GO:0016491">
    <property type="term" value="F:oxidoreductase activity"/>
    <property type="evidence" value="ECO:0007669"/>
    <property type="project" value="InterPro"/>
</dbReference>
<keyword evidence="3" id="KW-1185">Reference proteome</keyword>
<sequence length="437" mass="48526">MMARSGSLKRGKIAIIGAGWAGLAAAVELAGKADVTLFEASRVAGGRARGVADKGFSFLDNGQHLLIGAYRHVFELLDKIGVNHHEIFLRQPMQWHLHDGVQFRARRLLPAPFHLLTAILQAKGARLPEKLRLLHQITALTLWHKKQHLPDVSVAQWLEKQHVSQKWQAQFWQPLVWGALNTPMQSASLRVLANVLADGIWHSRENSNYCLPKVDLGAVLANPALSYVQARGVRYLPEHRVQKMVYQNQQLALFGETFDRAIVAVAPYHLLNVLPENWLTPSFQAAISQIKYHAITTVYLRYNRPVALPAAITGFADGTTQWLIDRSQINGANEIAAVISVSDQHGALSPEQWVQRVQADLQRILPDLPAPIAVQTITEKRATIAADVQRPIPNPREFAQYGVLLAGDYFSARYPATLETAVQSGMNAARQILKTLA</sequence>
<dbReference type="InterPro" id="IPR036188">
    <property type="entry name" value="FAD/NAD-bd_sf"/>
</dbReference>
<dbReference type="InterPro" id="IPR017830">
    <property type="entry name" value="SQase_HpnE"/>
</dbReference>
<protein>
    <submittedName>
        <fullName evidence="2">Flavin containing amine oxidoreductase</fullName>
    </submittedName>
</protein>
<dbReference type="Pfam" id="PF01593">
    <property type="entry name" value="Amino_oxidase"/>
    <property type="match status" value="1"/>
</dbReference>
<dbReference type="Proteomes" id="UP000219669">
    <property type="component" value="Unassembled WGS sequence"/>
</dbReference>
<evidence type="ECO:0000313" key="2">
    <source>
        <dbReference type="EMBL" id="SOD69143.1"/>
    </source>
</evidence>
<proteinExistence type="predicted"/>
<dbReference type="InterPro" id="IPR050464">
    <property type="entry name" value="Zeta_carotene_desat/Oxidored"/>
</dbReference>
<dbReference type="EMBL" id="OCNF01000013">
    <property type="protein sequence ID" value="SOD69143.1"/>
    <property type="molecule type" value="Genomic_DNA"/>
</dbReference>
<dbReference type="PANTHER" id="PTHR42923">
    <property type="entry name" value="PROTOPORPHYRINOGEN OXIDASE"/>
    <property type="match status" value="1"/>
</dbReference>
<name>A0A286EE16_9NEIS</name>
<dbReference type="RefSeq" id="WP_224446359.1">
    <property type="nucleotide sequence ID" value="NZ_CP083931.1"/>
</dbReference>
<evidence type="ECO:0000259" key="1">
    <source>
        <dbReference type="Pfam" id="PF01593"/>
    </source>
</evidence>
<dbReference type="NCBIfam" id="TIGR03467">
    <property type="entry name" value="HpnE"/>
    <property type="match status" value="1"/>
</dbReference>
<reference evidence="2 3" key="1">
    <citation type="submission" date="2017-09" db="EMBL/GenBank/DDBJ databases">
        <authorList>
            <person name="Ehlers B."/>
            <person name="Leendertz F.H."/>
        </authorList>
    </citation>
    <scope>NUCLEOTIDE SEQUENCE [LARGE SCALE GENOMIC DNA]</scope>
    <source>
        <strain evidence="2 3">DSM 16848</strain>
    </source>
</reference>
<feature type="domain" description="Amine oxidase" evidence="1">
    <location>
        <begin position="21"/>
        <end position="433"/>
    </location>
</feature>
<dbReference type="PANTHER" id="PTHR42923:SF47">
    <property type="entry name" value="BLR3003 PROTEIN"/>
    <property type="match status" value="1"/>
</dbReference>
<accession>A0A286EE16</accession>